<keyword evidence="5 12" id="KW-1133">Transmembrane helix</keyword>
<dbReference type="OrthoDB" id="9983389at2759"/>
<dbReference type="GO" id="GO:0042130">
    <property type="term" value="P:negative regulation of T cell proliferation"/>
    <property type="evidence" value="ECO:0007669"/>
    <property type="project" value="TreeGrafter"/>
</dbReference>
<dbReference type="InterPro" id="IPR051713">
    <property type="entry name" value="T-cell_Activation_Regulation"/>
</dbReference>
<keyword evidence="2" id="KW-1003">Cell membrane</keyword>
<dbReference type="GO" id="GO:0007166">
    <property type="term" value="P:cell surface receptor signaling pathway"/>
    <property type="evidence" value="ECO:0007669"/>
    <property type="project" value="TreeGrafter"/>
</dbReference>
<comment type="caution">
    <text evidence="15">The sequence shown here is derived from an EMBL/GenBank/DDBJ whole genome shotgun (WGS) entry which is preliminary data.</text>
</comment>
<keyword evidence="16" id="KW-1185">Reference proteome</keyword>
<dbReference type="InterPro" id="IPR007110">
    <property type="entry name" value="Ig-like_dom"/>
</dbReference>
<proteinExistence type="predicted"/>
<dbReference type="InterPro" id="IPR003598">
    <property type="entry name" value="Ig_sub2"/>
</dbReference>
<keyword evidence="9" id="KW-0325">Glycoprotein</keyword>
<evidence type="ECO:0000256" key="2">
    <source>
        <dbReference type="ARBA" id="ARBA00022475"/>
    </source>
</evidence>
<dbReference type="InterPro" id="IPR003599">
    <property type="entry name" value="Ig_sub"/>
</dbReference>
<dbReference type="InterPro" id="IPR036179">
    <property type="entry name" value="Ig-like_dom_sf"/>
</dbReference>
<evidence type="ECO:0000259" key="14">
    <source>
        <dbReference type="PROSITE" id="PS50835"/>
    </source>
</evidence>
<evidence type="ECO:0000256" key="11">
    <source>
        <dbReference type="SAM" id="MobiDB-lite"/>
    </source>
</evidence>
<evidence type="ECO:0000256" key="6">
    <source>
        <dbReference type="ARBA" id="ARBA00023136"/>
    </source>
</evidence>
<dbReference type="GO" id="GO:0071222">
    <property type="term" value="P:cellular response to lipopolysaccharide"/>
    <property type="evidence" value="ECO:0007669"/>
    <property type="project" value="TreeGrafter"/>
</dbReference>
<dbReference type="Proteomes" id="UP000829720">
    <property type="component" value="Unassembled WGS sequence"/>
</dbReference>
<keyword evidence="6 12" id="KW-0472">Membrane</keyword>
<sequence length="388" mass="42973">MAAARTLICALVWILSVAEGKVPEARVTCLFSEDCVLPCTFKPAGQTAIHWTRQEFLVHDFLNGSDWLDQQHAHYSARTSLFPEQIANGNASLQLRMCNTQDRGRYRCHVTNENGNQEYFVIVKVEAPIRTLALELTRLSGPPPPDSLKPTTRKMATQNGLYSVESKLRKLPAKPSDGYTYFCTVNSSYDTESWRASLREKELSGEEGGALTVPCHAPTPLENFTLTWAFSRADEPEDILTFDSRTGHTSNRWAGLARVDQNHALSGDGSLHLQNLRNKDHTGTYTCNFSAPRSRHLEHTCVNITVLAADRSLTAGSSWLWVIAILLAALALFIAALVLFRKMKAERSAVGKPAEATEMQAVQADERENGIPSESSHLTKDQTANEST</sequence>
<evidence type="ECO:0000256" key="9">
    <source>
        <dbReference type="ARBA" id="ARBA00023180"/>
    </source>
</evidence>
<dbReference type="Pfam" id="PF07686">
    <property type="entry name" value="V-set"/>
    <property type="match status" value="2"/>
</dbReference>
<dbReference type="GO" id="GO:0031295">
    <property type="term" value="P:T cell costimulation"/>
    <property type="evidence" value="ECO:0007669"/>
    <property type="project" value="TreeGrafter"/>
</dbReference>
<feature type="region of interest" description="Disordered" evidence="11">
    <location>
        <begin position="350"/>
        <end position="388"/>
    </location>
</feature>
<feature type="compositionally biased region" description="Polar residues" evidence="11">
    <location>
        <begin position="372"/>
        <end position="388"/>
    </location>
</feature>
<dbReference type="EMBL" id="JAERUA010000013">
    <property type="protein sequence ID" value="KAI1891267.1"/>
    <property type="molecule type" value="Genomic_DNA"/>
</dbReference>
<dbReference type="PROSITE" id="PS50835">
    <property type="entry name" value="IG_LIKE"/>
    <property type="match status" value="2"/>
</dbReference>
<evidence type="ECO:0000256" key="7">
    <source>
        <dbReference type="ARBA" id="ARBA00023157"/>
    </source>
</evidence>
<evidence type="ECO:0000256" key="8">
    <source>
        <dbReference type="ARBA" id="ARBA00023170"/>
    </source>
</evidence>
<feature type="transmembrane region" description="Helical" evidence="12">
    <location>
        <begin position="319"/>
        <end position="340"/>
    </location>
</feature>
<dbReference type="SMART" id="SM00409">
    <property type="entry name" value="IG"/>
    <property type="match status" value="2"/>
</dbReference>
<keyword evidence="3 12" id="KW-0812">Transmembrane</keyword>
<protein>
    <recommendedName>
        <fullName evidence="14">Ig-like domain-containing protein</fullName>
    </recommendedName>
</protein>
<dbReference type="SUPFAM" id="SSF48726">
    <property type="entry name" value="Immunoglobulin"/>
    <property type="match status" value="3"/>
</dbReference>
<keyword evidence="8" id="KW-0675">Receptor</keyword>
<dbReference type="InterPro" id="IPR013783">
    <property type="entry name" value="Ig-like_fold"/>
</dbReference>
<evidence type="ECO:0000256" key="12">
    <source>
        <dbReference type="SAM" id="Phobius"/>
    </source>
</evidence>
<dbReference type="SMART" id="SM00408">
    <property type="entry name" value="IGc2"/>
    <property type="match status" value="2"/>
</dbReference>
<keyword evidence="7" id="KW-1015">Disulfide bond</keyword>
<dbReference type="PANTHER" id="PTHR25466:SF14">
    <property type="entry name" value="BUTYROPHILIN SUBFAMILY 2 MEMBER A2-LIKE-RELATED"/>
    <property type="match status" value="1"/>
</dbReference>
<evidence type="ECO:0000256" key="1">
    <source>
        <dbReference type="ARBA" id="ARBA00004251"/>
    </source>
</evidence>
<dbReference type="Gene3D" id="2.60.40.10">
    <property type="entry name" value="Immunoglobulins"/>
    <property type="match status" value="2"/>
</dbReference>
<evidence type="ECO:0000313" key="15">
    <source>
        <dbReference type="EMBL" id="KAI1891267.1"/>
    </source>
</evidence>
<evidence type="ECO:0000256" key="5">
    <source>
        <dbReference type="ARBA" id="ARBA00022989"/>
    </source>
</evidence>
<dbReference type="GO" id="GO:0042102">
    <property type="term" value="P:positive regulation of T cell proliferation"/>
    <property type="evidence" value="ECO:0007669"/>
    <property type="project" value="TreeGrafter"/>
</dbReference>
<evidence type="ECO:0000256" key="10">
    <source>
        <dbReference type="ARBA" id="ARBA00023319"/>
    </source>
</evidence>
<accession>A0A8T3D6N8</accession>
<name>A0A8T3D6N8_9TELE</name>
<feature type="signal peptide" evidence="13">
    <location>
        <begin position="1"/>
        <end position="20"/>
    </location>
</feature>
<keyword evidence="10" id="KW-0393">Immunoglobulin domain</keyword>
<comment type="subcellular location">
    <subcellularLocation>
        <location evidence="1">Cell membrane</location>
        <topology evidence="1">Single-pass type I membrane protein</topology>
    </subcellularLocation>
</comment>
<feature type="domain" description="Ig-like" evidence="14">
    <location>
        <begin position="207"/>
        <end position="298"/>
    </location>
</feature>
<feature type="domain" description="Ig-like" evidence="14">
    <location>
        <begin position="17"/>
        <end position="124"/>
    </location>
</feature>
<dbReference type="PANTHER" id="PTHR25466">
    <property type="entry name" value="T-LYMPHOCYTE ACTIVATION ANTIGEN"/>
    <property type="match status" value="1"/>
</dbReference>
<dbReference type="FunFam" id="2.60.40.10:FF:000142">
    <property type="entry name" value="V-set domain-containing T-cell activation inhibitor 1"/>
    <property type="match status" value="1"/>
</dbReference>
<dbReference type="InterPro" id="IPR013106">
    <property type="entry name" value="Ig_V-set"/>
</dbReference>
<dbReference type="AlphaFoldDB" id="A0A8T3D6N8"/>
<evidence type="ECO:0000256" key="4">
    <source>
        <dbReference type="ARBA" id="ARBA00022729"/>
    </source>
</evidence>
<dbReference type="GO" id="GO:0009897">
    <property type="term" value="C:external side of plasma membrane"/>
    <property type="evidence" value="ECO:0007669"/>
    <property type="project" value="TreeGrafter"/>
</dbReference>
<evidence type="ECO:0000256" key="3">
    <source>
        <dbReference type="ARBA" id="ARBA00022692"/>
    </source>
</evidence>
<keyword evidence="4 13" id="KW-0732">Signal</keyword>
<feature type="chain" id="PRO_5035926270" description="Ig-like domain-containing protein" evidence="13">
    <location>
        <begin position="21"/>
        <end position="388"/>
    </location>
</feature>
<gene>
    <name evidence="15" type="ORF">AGOR_G00142010</name>
</gene>
<dbReference type="GO" id="GO:0006955">
    <property type="term" value="P:immune response"/>
    <property type="evidence" value="ECO:0007669"/>
    <property type="project" value="TreeGrafter"/>
</dbReference>
<reference evidence="15" key="1">
    <citation type="submission" date="2021-01" db="EMBL/GenBank/DDBJ databases">
        <authorList>
            <person name="Zahm M."/>
            <person name="Roques C."/>
            <person name="Cabau C."/>
            <person name="Klopp C."/>
            <person name="Donnadieu C."/>
            <person name="Jouanno E."/>
            <person name="Lampietro C."/>
            <person name="Louis A."/>
            <person name="Herpin A."/>
            <person name="Echchiki A."/>
            <person name="Berthelot C."/>
            <person name="Parey E."/>
            <person name="Roest-Crollius H."/>
            <person name="Braasch I."/>
            <person name="Postlethwait J."/>
            <person name="Bobe J."/>
            <person name="Montfort J."/>
            <person name="Bouchez O."/>
            <person name="Begum T."/>
            <person name="Mejri S."/>
            <person name="Adams A."/>
            <person name="Chen W.-J."/>
            <person name="Guiguen Y."/>
        </authorList>
    </citation>
    <scope>NUCLEOTIDE SEQUENCE</scope>
    <source>
        <tissue evidence="15">Blood</tissue>
    </source>
</reference>
<organism evidence="15 16">
    <name type="scientific">Albula goreensis</name>
    <dbReference type="NCBI Taxonomy" id="1534307"/>
    <lineage>
        <taxon>Eukaryota</taxon>
        <taxon>Metazoa</taxon>
        <taxon>Chordata</taxon>
        <taxon>Craniata</taxon>
        <taxon>Vertebrata</taxon>
        <taxon>Euteleostomi</taxon>
        <taxon>Actinopterygii</taxon>
        <taxon>Neopterygii</taxon>
        <taxon>Teleostei</taxon>
        <taxon>Albuliformes</taxon>
        <taxon>Albulidae</taxon>
        <taxon>Albula</taxon>
    </lineage>
</organism>
<evidence type="ECO:0000313" key="16">
    <source>
        <dbReference type="Proteomes" id="UP000829720"/>
    </source>
</evidence>
<evidence type="ECO:0000256" key="13">
    <source>
        <dbReference type="SAM" id="SignalP"/>
    </source>
</evidence>